<keyword evidence="5 7" id="KW-1133">Transmembrane helix</keyword>
<gene>
    <name evidence="9" type="ORF">HMPREF1536_01371</name>
</gene>
<feature type="domain" description="CstA N-terminal" evidence="8">
    <location>
        <begin position="158"/>
        <end position="289"/>
    </location>
</feature>
<dbReference type="RefSeq" id="WP_028727170.1">
    <property type="nucleotide sequence ID" value="NZ_AUAE01000012.1"/>
</dbReference>
<feature type="transmembrane region" description="Helical" evidence="7">
    <location>
        <begin position="445"/>
        <end position="464"/>
    </location>
</feature>
<organism evidence="9 10">
    <name type="scientific">Parabacteroides gordonii MS-1 = DSM 23371</name>
    <dbReference type="NCBI Taxonomy" id="1203610"/>
    <lineage>
        <taxon>Bacteria</taxon>
        <taxon>Pseudomonadati</taxon>
        <taxon>Bacteroidota</taxon>
        <taxon>Bacteroidia</taxon>
        <taxon>Bacteroidales</taxon>
        <taxon>Tannerellaceae</taxon>
        <taxon>Parabacteroides</taxon>
    </lineage>
</organism>
<feature type="transmembrane region" description="Helical" evidence="7">
    <location>
        <begin position="356"/>
        <end position="375"/>
    </location>
</feature>
<dbReference type="PANTHER" id="PTHR30252:SF4">
    <property type="entry name" value="CARBON STARVATION"/>
    <property type="match status" value="1"/>
</dbReference>
<accession>A0A0F5JL87</accession>
<evidence type="ECO:0000256" key="5">
    <source>
        <dbReference type="ARBA" id="ARBA00022989"/>
    </source>
</evidence>
<keyword evidence="10" id="KW-1185">Reference proteome</keyword>
<feature type="transmembrane region" description="Helical" evidence="7">
    <location>
        <begin position="310"/>
        <end position="335"/>
    </location>
</feature>
<dbReference type="EMBL" id="AQHW01000009">
    <property type="protein sequence ID" value="KKB58494.1"/>
    <property type="molecule type" value="Genomic_DNA"/>
</dbReference>
<evidence type="ECO:0000256" key="1">
    <source>
        <dbReference type="ARBA" id="ARBA00004651"/>
    </source>
</evidence>
<dbReference type="PATRIC" id="fig|1203610.3.peg.1403"/>
<evidence type="ECO:0000256" key="3">
    <source>
        <dbReference type="ARBA" id="ARBA00022475"/>
    </source>
</evidence>
<reference evidence="9 10" key="1">
    <citation type="submission" date="2013-04" db="EMBL/GenBank/DDBJ databases">
        <title>The Genome Sequence of Parabacteroides gordonii DSM 23371.</title>
        <authorList>
            <consortium name="The Broad Institute Genomics Platform"/>
            <person name="Earl A."/>
            <person name="Ward D."/>
            <person name="Feldgarden M."/>
            <person name="Gevers D."/>
            <person name="Martens E."/>
            <person name="Sakamoto M."/>
            <person name="Benno Y."/>
            <person name="Suzuki N."/>
            <person name="Matsunaga N."/>
            <person name="Koshihara K."/>
            <person name="Seki M."/>
            <person name="Komiya H."/>
            <person name="Walker B."/>
            <person name="Young S."/>
            <person name="Zeng Q."/>
            <person name="Gargeya S."/>
            <person name="Fitzgerald M."/>
            <person name="Haas B."/>
            <person name="Abouelleil A."/>
            <person name="Allen A.W."/>
            <person name="Alvarado L."/>
            <person name="Arachchi H.M."/>
            <person name="Berlin A.M."/>
            <person name="Chapman S.B."/>
            <person name="Gainer-Dewar J."/>
            <person name="Goldberg J."/>
            <person name="Griggs A."/>
            <person name="Gujja S."/>
            <person name="Hansen M."/>
            <person name="Howarth C."/>
            <person name="Imamovic A."/>
            <person name="Ireland A."/>
            <person name="Larimer J."/>
            <person name="McCowan C."/>
            <person name="Murphy C."/>
            <person name="Pearson M."/>
            <person name="Poon T.W."/>
            <person name="Priest M."/>
            <person name="Roberts A."/>
            <person name="Saif S."/>
            <person name="Shea T."/>
            <person name="Sisk P."/>
            <person name="Sykes S."/>
            <person name="Wortman J."/>
            <person name="Nusbaum C."/>
            <person name="Birren B."/>
        </authorList>
    </citation>
    <scope>NUCLEOTIDE SEQUENCE [LARGE SCALE GENOMIC DNA]</scope>
    <source>
        <strain evidence="9 10">MS-1</strain>
    </source>
</reference>
<dbReference type="STRING" id="1203610.HMPREF1536_01371"/>
<proteinExistence type="inferred from homology"/>
<evidence type="ECO:0000313" key="9">
    <source>
        <dbReference type="EMBL" id="KKB58494.1"/>
    </source>
</evidence>
<evidence type="ECO:0000259" key="8">
    <source>
        <dbReference type="Pfam" id="PF02554"/>
    </source>
</evidence>
<feature type="transmembrane region" description="Helical" evidence="7">
    <location>
        <begin position="266"/>
        <end position="290"/>
    </location>
</feature>
<evidence type="ECO:0000256" key="7">
    <source>
        <dbReference type="SAM" id="Phobius"/>
    </source>
</evidence>
<dbReference type="Pfam" id="PF02554">
    <property type="entry name" value="CstA"/>
    <property type="match status" value="3"/>
</dbReference>
<feature type="domain" description="CstA N-terminal" evidence="8">
    <location>
        <begin position="304"/>
        <end position="428"/>
    </location>
</feature>
<dbReference type="HOGENOM" id="CLU_010531_3_1_10"/>
<keyword evidence="3" id="KW-1003">Cell membrane</keyword>
<dbReference type="PANTHER" id="PTHR30252">
    <property type="entry name" value="INNER MEMBRANE PEPTIDE TRANSPORTER"/>
    <property type="match status" value="1"/>
</dbReference>
<comment type="subcellular location">
    <subcellularLocation>
        <location evidence="1">Cell membrane</location>
        <topology evidence="1">Multi-pass membrane protein</topology>
    </subcellularLocation>
</comment>
<dbReference type="InterPro" id="IPR003706">
    <property type="entry name" value="CstA_N"/>
</dbReference>
<feature type="domain" description="CstA N-terminal" evidence="8">
    <location>
        <begin position="4"/>
        <end position="143"/>
    </location>
</feature>
<dbReference type="AlphaFoldDB" id="A0A0F5JL87"/>
<comment type="caution">
    <text evidence="9">The sequence shown here is derived from an EMBL/GenBank/DDBJ whole genome shotgun (WGS) entry which is preliminary data.</text>
</comment>
<evidence type="ECO:0000256" key="4">
    <source>
        <dbReference type="ARBA" id="ARBA00022692"/>
    </source>
</evidence>
<dbReference type="GO" id="GO:0005886">
    <property type="term" value="C:plasma membrane"/>
    <property type="evidence" value="ECO:0007669"/>
    <property type="project" value="UniProtKB-SubCell"/>
</dbReference>
<dbReference type="Proteomes" id="UP000033035">
    <property type="component" value="Unassembled WGS sequence"/>
</dbReference>
<feature type="transmembrane region" description="Helical" evidence="7">
    <location>
        <begin position="160"/>
        <end position="179"/>
    </location>
</feature>
<keyword evidence="6 7" id="KW-0472">Membrane</keyword>
<evidence type="ECO:0000313" key="10">
    <source>
        <dbReference type="Proteomes" id="UP000033035"/>
    </source>
</evidence>
<protein>
    <recommendedName>
        <fullName evidence="8">CstA N-terminal domain-containing protein</fullName>
    </recommendedName>
</protein>
<dbReference type="GO" id="GO:0009267">
    <property type="term" value="P:cellular response to starvation"/>
    <property type="evidence" value="ECO:0007669"/>
    <property type="project" value="InterPro"/>
</dbReference>
<keyword evidence="4 7" id="KW-0812">Transmembrane</keyword>
<evidence type="ECO:0000256" key="2">
    <source>
        <dbReference type="ARBA" id="ARBA00007755"/>
    </source>
</evidence>
<feature type="transmembrane region" description="Helical" evidence="7">
    <location>
        <begin position="227"/>
        <end position="245"/>
    </location>
</feature>
<dbReference type="InterPro" id="IPR051605">
    <property type="entry name" value="CstA"/>
</dbReference>
<feature type="transmembrane region" description="Helical" evidence="7">
    <location>
        <begin position="387"/>
        <end position="406"/>
    </location>
</feature>
<comment type="similarity">
    <text evidence="2">Belongs to the peptide transporter carbon starvation (CstA) (TC 2.A.114) family.</text>
</comment>
<feature type="transmembrane region" description="Helical" evidence="7">
    <location>
        <begin position="413"/>
        <end position="433"/>
    </location>
</feature>
<feature type="transmembrane region" description="Helical" evidence="7">
    <location>
        <begin position="125"/>
        <end position="148"/>
    </location>
</feature>
<feature type="transmembrane region" description="Helical" evidence="7">
    <location>
        <begin position="186"/>
        <end position="207"/>
    </location>
</feature>
<evidence type="ECO:0000256" key="6">
    <source>
        <dbReference type="ARBA" id="ARBA00023136"/>
    </source>
</evidence>
<sequence>MITFICCLAALIAGYFIYGSFIERIFGVDSSRQTPAFTRQDGVDYIPMSSWKVFMIQFLNIAGLGPIFGAIMGAKFGVASFLWIVLGTIFAGAVHDYLAGMLSLRHQGESLPEIIGRYLGNNFKQFMRGFTVILMVLVGAVFVAGPAGLLAKLTPEYLDATFWIFVVFIYYILATLLPVDKIIGKVYPLFAAALLFMAVGILVMLFVNHPPLPELTDGLTNTHPENLPIFPIMFVSIACGAISGFHATQSPLMARCIKNEKYGRPVFFGAMITEGIVALIWAAAATYFYHNNGMGESNAAVIVDSITKEWLGTVGGVLAVLGVIAAPITSGDTAFRSARLIIADFLHKEQKSMVSRLVICIPLFIVAIGILLYSLKDKDGFDMIWRYFAWTNQTLAVFTLWALTVFLATSKKLYIITLIPALFMTAVCSTYIFVAPEGLNMDVTVSQIIGCVITAITLIVFLWWKKKNA</sequence>
<name>A0A0F5JL87_9BACT</name>